<sequence length="238" mass="26621">MGLLNLPDPIFGAIDGGMESFLPATVRLIVWATIAGIGTLFLYRLVSPQSRIGNAKREARAARQRLNEFDGEFSDAGPLIRNQFLSAFKHLGLVFLPTLVSILPLLALLTWLESYYAHAMPADGATPTVQVTPDTYDAQWVQQNDAPHVIVNDSDSELANVAMTAPIPVIEQRQWWNWLAANPLGYLSAESGIERIVFDLPEPEYLPFGPGWMRHWLAVFFPIMTIVSLITYRWAKIE</sequence>
<protein>
    <submittedName>
        <fullName evidence="2">Uncharacterized protein</fullName>
    </submittedName>
</protein>
<dbReference type="AlphaFoldDB" id="A0A640WDT8"/>
<dbReference type="Proteomes" id="UP000466024">
    <property type="component" value="Unassembled WGS sequence"/>
</dbReference>
<evidence type="ECO:0000256" key="1">
    <source>
        <dbReference type="SAM" id="Phobius"/>
    </source>
</evidence>
<feature type="transmembrane region" description="Helical" evidence="1">
    <location>
        <begin position="91"/>
        <end position="112"/>
    </location>
</feature>
<feature type="transmembrane region" description="Helical" evidence="1">
    <location>
        <begin position="215"/>
        <end position="235"/>
    </location>
</feature>
<reference evidence="2 3" key="1">
    <citation type="submission" date="2019-08" db="EMBL/GenBank/DDBJ databases">
        <title>Bioinformatics analysis of the strain L3 and L5.</title>
        <authorList>
            <person name="Li X."/>
        </authorList>
    </citation>
    <scope>NUCLEOTIDE SEQUENCE [LARGE SCALE GENOMIC DNA]</scope>
    <source>
        <strain evidence="2 3">L3</strain>
    </source>
</reference>
<comment type="caution">
    <text evidence="2">The sequence shown here is derived from an EMBL/GenBank/DDBJ whole genome shotgun (WGS) entry which is preliminary data.</text>
</comment>
<name>A0A640WDT8_9GAMM</name>
<evidence type="ECO:0000313" key="2">
    <source>
        <dbReference type="EMBL" id="KAA0018145.1"/>
    </source>
</evidence>
<keyword evidence="1" id="KW-0812">Transmembrane</keyword>
<gene>
    <name evidence="2" type="ORF">F0A16_10450</name>
</gene>
<organism evidence="2 3">
    <name type="scientific">Salinicola corii</name>
    <dbReference type="NCBI Taxonomy" id="2606937"/>
    <lineage>
        <taxon>Bacteria</taxon>
        <taxon>Pseudomonadati</taxon>
        <taxon>Pseudomonadota</taxon>
        <taxon>Gammaproteobacteria</taxon>
        <taxon>Oceanospirillales</taxon>
        <taxon>Halomonadaceae</taxon>
        <taxon>Salinicola</taxon>
    </lineage>
</organism>
<keyword evidence="1" id="KW-1133">Transmembrane helix</keyword>
<dbReference type="EMBL" id="VTPX01000005">
    <property type="protein sequence ID" value="KAA0018145.1"/>
    <property type="molecule type" value="Genomic_DNA"/>
</dbReference>
<feature type="transmembrane region" description="Helical" evidence="1">
    <location>
        <begin position="28"/>
        <end position="46"/>
    </location>
</feature>
<proteinExistence type="predicted"/>
<keyword evidence="1" id="KW-0472">Membrane</keyword>
<dbReference type="RefSeq" id="WP_149435348.1">
    <property type="nucleotide sequence ID" value="NZ_VTPX01000005.1"/>
</dbReference>
<keyword evidence="3" id="KW-1185">Reference proteome</keyword>
<evidence type="ECO:0000313" key="3">
    <source>
        <dbReference type="Proteomes" id="UP000466024"/>
    </source>
</evidence>
<accession>A0A640WDT8</accession>